<organism evidence="3 4">
    <name type="scientific">Paracoccus stylophorae</name>
    <dbReference type="NCBI Taxonomy" id="659350"/>
    <lineage>
        <taxon>Bacteria</taxon>
        <taxon>Pseudomonadati</taxon>
        <taxon>Pseudomonadota</taxon>
        <taxon>Alphaproteobacteria</taxon>
        <taxon>Rhodobacterales</taxon>
        <taxon>Paracoccaceae</taxon>
        <taxon>Paracoccus</taxon>
    </lineage>
</organism>
<feature type="signal peptide" evidence="1">
    <location>
        <begin position="1"/>
        <end position="20"/>
    </location>
</feature>
<feature type="domain" description="Lysozyme inhibitor LprI-like N-terminal" evidence="2">
    <location>
        <begin position="54"/>
        <end position="150"/>
    </location>
</feature>
<keyword evidence="4" id="KW-1185">Reference proteome</keyword>
<reference evidence="3 4" key="1">
    <citation type="submission" date="2021-01" db="EMBL/GenBank/DDBJ databases">
        <title>Biogeographic distribution of Paracoccus.</title>
        <authorList>
            <person name="Hollensteiner J."/>
            <person name="Leineberger J."/>
            <person name="Brinkhoff T."/>
            <person name="Daniel R."/>
        </authorList>
    </citation>
    <scope>NUCLEOTIDE SEQUENCE [LARGE SCALE GENOMIC DNA]</scope>
    <source>
        <strain evidence="3 4">LMG25392</strain>
    </source>
</reference>
<dbReference type="RefSeq" id="WP_272859952.1">
    <property type="nucleotide sequence ID" value="NZ_CP067134.1"/>
</dbReference>
<protein>
    <submittedName>
        <fullName evidence="3">DUF1311 domain-containing protein</fullName>
    </submittedName>
</protein>
<evidence type="ECO:0000256" key="1">
    <source>
        <dbReference type="SAM" id="SignalP"/>
    </source>
</evidence>
<feature type="chain" id="PRO_5046959116" evidence="1">
    <location>
        <begin position="21"/>
        <end position="156"/>
    </location>
</feature>
<evidence type="ECO:0000313" key="4">
    <source>
        <dbReference type="Proteomes" id="UP001218412"/>
    </source>
</evidence>
<dbReference type="Proteomes" id="UP001218412">
    <property type="component" value="Chromosome"/>
</dbReference>
<gene>
    <name evidence="3" type="ORF">JHW45_05575</name>
</gene>
<accession>A0ABY7SXU0</accession>
<dbReference type="InterPro" id="IPR009739">
    <property type="entry name" value="LprI-like_N"/>
</dbReference>
<name>A0ABY7SXU0_9RHOB</name>
<evidence type="ECO:0000313" key="3">
    <source>
        <dbReference type="EMBL" id="WCR11834.1"/>
    </source>
</evidence>
<dbReference type="Pfam" id="PF07007">
    <property type="entry name" value="LprI"/>
    <property type="match status" value="1"/>
</dbReference>
<dbReference type="PANTHER" id="PTHR39176">
    <property type="entry name" value="PERIPLASMIC PROTEIN-RELATED"/>
    <property type="match status" value="1"/>
</dbReference>
<proteinExistence type="predicted"/>
<dbReference type="Gene3D" id="1.20.1270.180">
    <property type="match status" value="1"/>
</dbReference>
<dbReference type="PANTHER" id="PTHR39176:SF1">
    <property type="entry name" value="PERIPLASMIC PROTEIN"/>
    <property type="match status" value="1"/>
</dbReference>
<dbReference type="EMBL" id="CP067134">
    <property type="protein sequence ID" value="WCR11834.1"/>
    <property type="molecule type" value="Genomic_DNA"/>
</dbReference>
<keyword evidence="1" id="KW-0732">Signal</keyword>
<evidence type="ECO:0000259" key="2">
    <source>
        <dbReference type="Pfam" id="PF07007"/>
    </source>
</evidence>
<sequence>MTRIGLFLALAILLPAPLAAQDAQVDAGAVAACFAGTECGDVDPDCIGAAAEACQQTHPQGQTTLGISECLMAEAGAWDDLLNLEYRLTRDGFTDQPGLPDTLLAAQRAWIALRDADCALAYDRYGGGSMRVIAAADCRLRHTARRALELRDMRGM</sequence>